<feature type="domain" description="Sphingomyelin synthase-like" evidence="10">
    <location>
        <begin position="198"/>
        <end position="270"/>
    </location>
</feature>
<evidence type="ECO:0000256" key="3">
    <source>
        <dbReference type="ARBA" id="ARBA00022679"/>
    </source>
</evidence>
<dbReference type="GO" id="GO:0000139">
    <property type="term" value="C:Golgi membrane"/>
    <property type="evidence" value="ECO:0007669"/>
    <property type="project" value="TreeGrafter"/>
</dbReference>
<evidence type="ECO:0000313" key="12">
    <source>
        <dbReference type="Proteomes" id="UP001196413"/>
    </source>
</evidence>
<dbReference type="GO" id="GO:0046513">
    <property type="term" value="P:ceramide biosynthetic process"/>
    <property type="evidence" value="ECO:0007669"/>
    <property type="project" value="TreeGrafter"/>
</dbReference>
<evidence type="ECO:0000256" key="9">
    <source>
        <dbReference type="SAM" id="Phobius"/>
    </source>
</evidence>
<comment type="similarity">
    <text evidence="2">Belongs to the sphingomyelin synthase family.</text>
</comment>
<evidence type="ECO:0000313" key="11">
    <source>
        <dbReference type="EMBL" id="KAJ1352951.1"/>
    </source>
</evidence>
<gene>
    <name evidence="11" type="ORF">KIN20_009467</name>
</gene>
<evidence type="ECO:0000256" key="8">
    <source>
        <dbReference type="ARBA" id="ARBA00023136"/>
    </source>
</evidence>
<evidence type="ECO:0000256" key="2">
    <source>
        <dbReference type="ARBA" id="ARBA00005441"/>
    </source>
</evidence>
<reference evidence="11" key="1">
    <citation type="submission" date="2021-06" db="EMBL/GenBank/DDBJ databases">
        <title>Parelaphostrongylus tenuis whole genome reference sequence.</title>
        <authorList>
            <person name="Garwood T.J."/>
            <person name="Larsen P.A."/>
            <person name="Fountain-Jones N.M."/>
            <person name="Garbe J.R."/>
            <person name="Macchietto M.G."/>
            <person name="Kania S.A."/>
            <person name="Gerhold R.W."/>
            <person name="Richards J.E."/>
            <person name="Wolf T.M."/>
        </authorList>
    </citation>
    <scope>NUCLEOTIDE SEQUENCE</scope>
    <source>
        <strain evidence="11">MNPRO001-30</strain>
        <tissue evidence="11">Meninges</tissue>
    </source>
</reference>
<dbReference type="GO" id="GO:0006686">
    <property type="term" value="P:sphingomyelin biosynthetic process"/>
    <property type="evidence" value="ECO:0007669"/>
    <property type="project" value="TreeGrafter"/>
</dbReference>
<dbReference type="PANTHER" id="PTHR21290:SF34">
    <property type="entry name" value="PHOSPHATIDYLCHOLINE:CERAMIDE CHOLINEPHOSPHOTRANSFERASE 3-RELATED"/>
    <property type="match status" value="1"/>
</dbReference>
<protein>
    <recommendedName>
        <fullName evidence="10">Sphingomyelin synthase-like domain-containing protein</fullName>
    </recommendedName>
</protein>
<name>A0AAD5MRU8_PARTN</name>
<sequence>MDVDCHHGMLQSSSEMLLIQLLTTSEKHIYNKKKRRRARRDLMLASSSMMMHQCQLIKWIFLCVYLLIAGVCNWAVIAYTHDFNTRNALPDILFSLLPEQEWASRLGDYMVTATFACFVVLLVAHQARAIVARRFMFIAATLYAFRAVTLLITQLPPGYENNNLRCREQVNLTFNLFISRVVEQGIRAGFQEKTNMLCGDMLFSGHTLGMVTSALSIAYYLPHKWRFLQWVPHLLALIGMVCMIISRTHYTIDIFIGYWLSNLIFRVYHAFCEVDIFMERRKSVLYGLWMLWIVEWLEDDIVPGKVENKFELPLDGFLRFFLGSQAVKHHKQISISSASTFNLP</sequence>
<dbReference type="GO" id="GO:0005789">
    <property type="term" value="C:endoplasmic reticulum membrane"/>
    <property type="evidence" value="ECO:0007669"/>
    <property type="project" value="TreeGrafter"/>
</dbReference>
<accession>A0AAD5MRU8</accession>
<dbReference type="PANTHER" id="PTHR21290">
    <property type="entry name" value="SPHINGOMYELIN SYNTHETASE"/>
    <property type="match status" value="1"/>
</dbReference>
<keyword evidence="7" id="KW-0443">Lipid metabolism</keyword>
<proteinExistence type="inferred from homology"/>
<evidence type="ECO:0000256" key="4">
    <source>
        <dbReference type="ARBA" id="ARBA00022692"/>
    </source>
</evidence>
<keyword evidence="8 9" id="KW-0472">Membrane</keyword>
<evidence type="ECO:0000256" key="6">
    <source>
        <dbReference type="ARBA" id="ARBA00022989"/>
    </source>
</evidence>
<dbReference type="AlphaFoldDB" id="A0AAD5MRU8"/>
<dbReference type="GO" id="GO:0005886">
    <property type="term" value="C:plasma membrane"/>
    <property type="evidence" value="ECO:0007669"/>
    <property type="project" value="TreeGrafter"/>
</dbReference>
<feature type="transmembrane region" description="Helical" evidence="9">
    <location>
        <begin position="201"/>
        <end position="220"/>
    </location>
</feature>
<feature type="transmembrane region" description="Helical" evidence="9">
    <location>
        <begin position="56"/>
        <end position="77"/>
    </location>
</feature>
<keyword evidence="4 9" id="KW-0812">Transmembrane</keyword>
<dbReference type="Pfam" id="PF14360">
    <property type="entry name" value="PAP2_C"/>
    <property type="match status" value="1"/>
</dbReference>
<keyword evidence="3" id="KW-0808">Transferase</keyword>
<feature type="transmembrane region" description="Helical" evidence="9">
    <location>
        <begin position="227"/>
        <end position="246"/>
    </location>
</feature>
<dbReference type="InterPro" id="IPR025749">
    <property type="entry name" value="Sphingomyelin_synth-like_dom"/>
</dbReference>
<dbReference type="GO" id="GO:0047493">
    <property type="term" value="F:ceramide cholinephosphotransferase activity"/>
    <property type="evidence" value="ECO:0007669"/>
    <property type="project" value="TreeGrafter"/>
</dbReference>
<comment type="subcellular location">
    <subcellularLocation>
        <location evidence="1">Membrane</location>
        <topology evidence="1">Multi-pass membrane protein</topology>
    </subcellularLocation>
</comment>
<evidence type="ECO:0000256" key="5">
    <source>
        <dbReference type="ARBA" id="ARBA00022919"/>
    </source>
</evidence>
<comment type="caution">
    <text evidence="11">The sequence shown here is derived from an EMBL/GenBank/DDBJ whole genome shotgun (WGS) entry which is preliminary data.</text>
</comment>
<feature type="transmembrane region" description="Helical" evidence="9">
    <location>
        <begin position="106"/>
        <end position="123"/>
    </location>
</feature>
<evidence type="ECO:0000256" key="7">
    <source>
        <dbReference type="ARBA" id="ARBA00023098"/>
    </source>
</evidence>
<dbReference type="GO" id="GO:0033188">
    <property type="term" value="F:sphingomyelin synthase activity"/>
    <property type="evidence" value="ECO:0007669"/>
    <property type="project" value="TreeGrafter"/>
</dbReference>
<feature type="transmembrane region" description="Helical" evidence="9">
    <location>
        <begin position="135"/>
        <end position="155"/>
    </location>
</feature>
<dbReference type="EMBL" id="JAHQIW010001571">
    <property type="protein sequence ID" value="KAJ1352951.1"/>
    <property type="molecule type" value="Genomic_DNA"/>
</dbReference>
<organism evidence="11 12">
    <name type="scientific">Parelaphostrongylus tenuis</name>
    <name type="common">Meningeal worm</name>
    <dbReference type="NCBI Taxonomy" id="148309"/>
    <lineage>
        <taxon>Eukaryota</taxon>
        <taxon>Metazoa</taxon>
        <taxon>Ecdysozoa</taxon>
        <taxon>Nematoda</taxon>
        <taxon>Chromadorea</taxon>
        <taxon>Rhabditida</taxon>
        <taxon>Rhabditina</taxon>
        <taxon>Rhabditomorpha</taxon>
        <taxon>Strongyloidea</taxon>
        <taxon>Metastrongylidae</taxon>
        <taxon>Parelaphostrongylus</taxon>
    </lineage>
</organism>
<dbReference type="Proteomes" id="UP001196413">
    <property type="component" value="Unassembled WGS sequence"/>
</dbReference>
<keyword evidence="12" id="KW-1185">Reference proteome</keyword>
<keyword evidence="6 9" id="KW-1133">Transmembrane helix</keyword>
<evidence type="ECO:0000256" key="1">
    <source>
        <dbReference type="ARBA" id="ARBA00004141"/>
    </source>
</evidence>
<evidence type="ECO:0000259" key="10">
    <source>
        <dbReference type="Pfam" id="PF14360"/>
    </source>
</evidence>
<dbReference type="InterPro" id="IPR045221">
    <property type="entry name" value="Sphingomyelin_synth-like"/>
</dbReference>
<keyword evidence="5" id="KW-0746">Sphingolipid metabolism</keyword>